<dbReference type="InterPro" id="IPR036728">
    <property type="entry name" value="PBP_GOBP_sf"/>
</dbReference>
<dbReference type="PANTHER" id="PTHR11857">
    <property type="entry name" value="ODORANT BINDING PROTEIN-RELATED"/>
    <property type="match status" value="1"/>
</dbReference>
<dbReference type="AlphaFoldDB" id="A0ABD2MZD4"/>
<protein>
    <submittedName>
        <fullName evidence="2">Uncharacterized protein</fullName>
    </submittedName>
</protein>
<evidence type="ECO:0000256" key="1">
    <source>
        <dbReference type="ARBA" id="ARBA00022729"/>
    </source>
</evidence>
<comment type="caution">
    <text evidence="2">The sequence shown here is derived from an EMBL/GenBank/DDBJ whole genome shotgun (WGS) entry which is preliminary data.</text>
</comment>
<accession>A0ABD2MZD4</accession>
<evidence type="ECO:0000313" key="2">
    <source>
        <dbReference type="EMBL" id="KAL3271734.1"/>
    </source>
</evidence>
<dbReference type="InterPro" id="IPR006170">
    <property type="entry name" value="PBP/GOBP"/>
</dbReference>
<keyword evidence="1" id="KW-0732">Signal</keyword>
<sequence length="203" mass="23130">MARNSCERGITLRDWEQYAADKDIPSEQILCFFKCAHERDGSIDSNGMVILEEVNKSLMTWKAFKQPHIHHINKCLKTVPPIKTCSDMKAFNHCIKMALESSCEIEAGFTFLDWDEFSTAPLAPTEKMLCFFKCMYEKSGSIDSLGSIVLDKIDADIDRLAYLEDHQKSNVKSCLIKLPPVKTCQDMRTIIECIFKETMNGTV</sequence>
<reference evidence="2 3" key="1">
    <citation type="journal article" date="2021" name="BMC Biol.">
        <title>Horizontally acquired antibacterial genes associated with adaptive radiation of ladybird beetles.</title>
        <authorList>
            <person name="Li H.S."/>
            <person name="Tang X.F."/>
            <person name="Huang Y.H."/>
            <person name="Xu Z.Y."/>
            <person name="Chen M.L."/>
            <person name="Du X.Y."/>
            <person name="Qiu B.Y."/>
            <person name="Chen P.T."/>
            <person name="Zhang W."/>
            <person name="Slipinski A."/>
            <person name="Escalona H.E."/>
            <person name="Waterhouse R.M."/>
            <person name="Zwick A."/>
            <person name="Pang H."/>
        </authorList>
    </citation>
    <scope>NUCLEOTIDE SEQUENCE [LARGE SCALE GENOMIC DNA]</scope>
    <source>
        <strain evidence="2">SYSU2018</strain>
    </source>
</reference>
<evidence type="ECO:0000313" key="3">
    <source>
        <dbReference type="Proteomes" id="UP001516400"/>
    </source>
</evidence>
<organism evidence="2 3">
    <name type="scientific">Cryptolaemus montrouzieri</name>
    <dbReference type="NCBI Taxonomy" id="559131"/>
    <lineage>
        <taxon>Eukaryota</taxon>
        <taxon>Metazoa</taxon>
        <taxon>Ecdysozoa</taxon>
        <taxon>Arthropoda</taxon>
        <taxon>Hexapoda</taxon>
        <taxon>Insecta</taxon>
        <taxon>Pterygota</taxon>
        <taxon>Neoptera</taxon>
        <taxon>Endopterygota</taxon>
        <taxon>Coleoptera</taxon>
        <taxon>Polyphaga</taxon>
        <taxon>Cucujiformia</taxon>
        <taxon>Coccinelloidea</taxon>
        <taxon>Coccinellidae</taxon>
        <taxon>Scymninae</taxon>
        <taxon>Scymnini</taxon>
        <taxon>Cryptolaemus</taxon>
    </lineage>
</organism>
<dbReference type="SUPFAM" id="SSF47565">
    <property type="entry name" value="Insect pheromone/odorant-binding proteins"/>
    <property type="match status" value="2"/>
</dbReference>
<dbReference type="PANTHER" id="PTHR11857:SF48">
    <property type="entry name" value="GENERAL ODORANT-BINDING PROTEIN 57C-RELATED"/>
    <property type="match status" value="1"/>
</dbReference>
<dbReference type="Proteomes" id="UP001516400">
    <property type="component" value="Unassembled WGS sequence"/>
</dbReference>
<proteinExistence type="predicted"/>
<dbReference type="EMBL" id="JABFTP020000042">
    <property type="protein sequence ID" value="KAL3271734.1"/>
    <property type="molecule type" value="Genomic_DNA"/>
</dbReference>
<dbReference type="Gene3D" id="1.10.238.20">
    <property type="entry name" value="Pheromone/general odorant binding protein domain"/>
    <property type="match status" value="2"/>
</dbReference>
<keyword evidence="3" id="KW-1185">Reference proteome</keyword>
<dbReference type="CDD" id="cd23992">
    <property type="entry name" value="PBP_GOBP"/>
    <property type="match status" value="2"/>
</dbReference>
<dbReference type="Pfam" id="PF01395">
    <property type="entry name" value="PBP_GOBP"/>
    <property type="match status" value="1"/>
</dbReference>
<name>A0ABD2MZD4_9CUCU</name>
<gene>
    <name evidence="2" type="ORF">HHI36_022204</name>
</gene>